<feature type="compositionally biased region" description="Acidic residues" evidence="5">
    <location>
        <begin position="1157"/>
        <end position="1170"/>
    </location>
</feature>
<keyword evidence="3" id="KW-0539">Nucleus</keyword>
<comment type="similarity">
    <text evidence="2">Belongs to the SMEK family.</text>
</comment>
<evidence type="ECO:0000256" key="5">
    <source>
        <dbReference type="SAM" id="MobiDB-lite"/>
    </source>
</evidence>
<evidence type="ECO:0000256" key="3">
    <source>
        <dbReference type="ARBA" id="ARBA00023242"/>
    </source>
</evidence>
<keyword evidence="9" id="KW-1185">Reference proteome</keyword>
<feature type="region of interest" description="Disordered" evidence="5">
    <location>
        <begin position="1503"/>
        <end position="1523"/>
    </location>
</feature>
<evidence type="ECO:0008006" key="10">
    <source>
        <dbReference type="Google" id="ProtNLM"/>
    </source>
</evidence>
<keyword evidence="4" id="KW-0175">Coiled coil</keyword>
<feature type="region of interest" description="Disordered" evidence="5">
    <location>
        <begin position="1362"/>
        <end position="1420"/>
    </location>
</feature>
<comment type="caution">
    <text evidence="8">The sequence shown here is derived from an EMBL/GenBank/DDBJ whole genome shotgun (WGS) entry which is preliminary data.</text>
</comment>
<reference evidence="8 9" key="1">
    <citation type="submission" date="2019-07" db="EMBL/GenBank/DDBJ databases">
        <title>Annotation for the trematode Paragonimus westermani.</title>
        <authorList>
            <person name="Choi Y.-J."/>
        </authorList>
    </citation>
    <scope>NUCLEOTIDE SEQUENCE [LARGE SCALE GENOMIC DNA]</scope>
    <source>
        <strain evidence="8">180907_Pwestermani</strain>
    </source>
</reference>
<dbReference type="Proteomes" id="UP000699462">
    <property type="component" value="Unassembled WGS sequence"/>
</dbReference>
<dbReference type="FunFam" id="2.30.29.30:FF:000051">
    <property type="entry name" value="Serine/threonine-protein phosphatase 4 regulatory subunit 3B"/>
    <property type="match status" value="1"/>
</dbReference>
<dbReference type="Gene3D" id="2.30.29.30">
    <property type="entry name" value="Pleckstrin-homology domain (PH domain)/Phosphotyrosine-binding domain (PTB)"/>
    <property type="match status" value="1"/>
</dbReference>
<evidence type="ECO:0000256" key="4">
    <source>
        <dbReference type="SAM" id="Coils"/>
    </source>
</evidence>
<dbReference type="InterPro" id="IPR006887">
    <property type="entry name" value="P4R3-like_central_dom"/>
</dbReference>
<feature type="compositionally biased region" description="Polar residues" evidence="5">
    <location>
        <begin position="1368"/>
        <end position="1382"/>
    </location>
</feature>
<name>A0A8T0DPM7_9TREM</name>
<feature type="region of interest" description="Disordered" evidence="5">
    <location>
        <begin position="1157"/>
        <end position="1193"/>
    </location>
</feature>
<dbReference type="OrthoDB" id="27483at2759"/>
<feature type="region of interest" description="Disordered" evidence="5">
    <location>
        <begin position="1456"/>
        <end position="1491"/>
    </location>
</feature>
<dbReference type="GO" id="GO:0006974">
    <property type="term" value="P:DNA damage response"/>
    <property type="evidence" value="ECO:0007669"/>
    <property type="project" value="TreeGrafter"/>
</dbReference>
<dbReference type="GO" id="GO:0072542">
    <property type="term" value="F:protein phosphatase activator activity"/>
    <property type="evidence" value="ECO:0007669"/>
    <property type="project" value="TreeGrafter"/>
</dbReference>
<dbReference type="GO" id="GO:0030289">
    <property type="term" value="C:protein phosphatase 4 complex"/>
    <property type="evidence" value="ECO:0007669"/>
    <property type="project" value="TreeGrafter"/>
</dbReference>
<evidence type="ECO:0000259" key="7">
    <source>
        <dbReference type="Pfam" id="PF22972"/>
    </source>
</evidence>
<feature type="domain" description="Serine/threonine-protein phosphatase 4 regulatory subunit 3-like central" evidence="6">
    <location>
        <begin position="625"/>
        <end position="1110"/>
    </location>
</feature>
<dbReference type="InterPro" id="IPR016024">
    <property type="entry name" value="ARM-type_fold"/>
</dbReference>
<evidence type="ECO:0000256" key="2">
    <source>
        <dbReference type="ARBA" id="ARBA00008809"/>
    </source>
</evidence>
<organism evidence="8 9">
    <name type="scientific">Paragonimus westermani</name>
    <dbReference type="NCBI Taxonomy" id="34504"/>
    <lineage>
        <taxon>Eukaryota</taxon>
        <taxon>Metazoa</taxon>
        <taxon>Spiralia</taxon>
        <taxon>Lophotrochozoa</taxon>
        <taxon>Platyhelminthes</taxon>
        <taxon>Trematoda</taxon>
        <taxon>Digenea</taxon>
        <taxon>Plagiorchiida</taxon>
        <taxon>Troglotremata</taxon>
        <taxon>Troglotrematidae</taxon>
        <taxon>Paragonimus</taxon>
    </lineage>
</organism>
<dbReference type="SUPFAM" id="SSF50729">
    <property type="entry name" value="PH domain-like"/>
    <property type="match status" value="1"/>
</dbReference>
<dbReference type="InterPro" id="IPR055236">
    <property type="entry name" value="EVH1_PP4R3"/>
</dbReference>
<proteinExistence type="inferred from homology"/>
<sequence length="1523" mass="170555">MEQGAQSSIPGKEAELRTLAKSFGLYLKPVARIHLTVQLPTLHDSSGQAKSFTTWEIIEKLRQLCPSVLSPPTPIRIVRTTLEFVRLLVEVDCKSDVKRVVTSLDSQYIKLSGFPQNLHVRASEAPSDCPRRHDWEAFFRDAEDTDETKPGERPDTLTFGAVRSVDIPMLDPVQNPSCLDWYLDEYCGIRTSHAVSAASAYEPPLGATEQEAVGGFGKIGPDTISVVSDGAHSVSQVPISIFNATLSSLDTDSASKTKSVLTPLTFVAYVQYSDYTGFTKAMESLRGHKLVYAPQSPGSNAVLSEKASAKLYFTAEIKIDFDRTKHLSRSSIQTRQTERQRLVQLALRQRKEAKAQAEAEARQRRLIEDANRKAEERRRAEALAMEAEQMATCAARAERKKQRALERCKREKDRLVKQKILLDERRRLLAVRKVEAIRLITFLLARIQVIFGRGFDALQLTELKVLETRRAMGSSEASTRRRVKLYMLNDERQWDDKGTGHVSAVCTEQDNMALVVISETDGSYLLESKIQPDTAYQKQQETLIVWSEGESMDLALSFQEKVGCDDVWEKICAVQGKDPSVEITQEVVDESDDADDTDGYAPITIQSVQPLPLPPCEFGHLEETADMISQAVASPQKRERLVALLESTNYLNQLIDVFHKAEDLKDLESLHHLYEIIRQLILINKQSLYETLFADDMLMDVIGMLEYNPSGRTRHRDFLRNKATFREVLPLHNSELVSKIHQTYRVQYIQECCLPPPCLFDEHTLSQLKTFVSLNKLEIIRALQDDEEFMCRLFARLKSPDTELSHCRELSLFVKEFCNISIQTDQKESFLSCLFQHGALRTAEVLLAIEDKDIKSAALEILQAFVEHQPSVVRGYVYRETASFRKDEELLINLMINQLLADSDPELSDAFLLSYMLRILIDPDNMNNPGVRGEKSEFLGFFYKRCFNTLVRPLFENTMKDVLEKDDYHTALVLNHILELLTFCIESHTYHMKNYCLNRDLLKRVLVLLQSSHKFLVLAALRLLRRVIHMKEEFYNRYLIKNNLFKPVIKLFVANGHRYNLIDSAIIELFDYIRSEEIASLINHVIENFWDILKNVNYVKTFNDLKRAYDHNHRPARPPIVGSVGQQASLDVLSLVNVAATRFQRDPRTLEIEEEQWFDQDDDEEDDEEENHLFSTQPTSLINGGINGASPPGALPVGPIPDGLSTLPRYDVHSVTSTPSSELLGLSALGGSQTAFTSLGSTRNSDSRDSIFCSSASTVAGVNLFKSGVPDEALSVTSSGRSSSTADRLRVRQLDADGDPAHVRPHLPRQPAPISIHIKSALSTNESDQHNSSSSVTVDFGGTVEDQSTKACEPAAARCSPVFDGDTQPKSASSNPHCQSDETGFPDSAVQHKRGSPGEDLGSRSSKRLKRAPQSSVTARTTITSMDNLFSDDLSERPCLANDLVTLRATSFESDGVVLSDPSDEDISSVGLVDYSDEESGGEDEPDGDNKIVDCQRALVKSAKSVSDDGCEVSSSQSSTDVV</sequence>
<dbReference type="Pfam" id="PF22972">
    <property type="entry name" value="EVH1_PP4R3"/>
    <property type="match status" value="1"/>
</dbReference>
<evidence type="ECO:0000259" key="6">
    <source>
        <dbReference type="Pfam" id="PF04802"/>
    </source>
</evidence>
<dbReference type="SUPFAM" id="SSF48371">
    <property type="entry name" value="ARM repeat"/>
    <property type="match status" value="1"/>
</dbReference>
<feature type="domain" description="PP4R3 EVH1-like" evidence="7">
    <location>
        <begin position="480"/>
        <end position="575"/>
    </location>
</feature>
<evidence type="ECO:0000313" key="8">
    <source>
        <dbReference type="EMBL" id="KAF8568651.1"/>
    </source>
</evidence>
<dbReference type="Pfam" id="PF04802">
    <property type="entry name" value="PP4R3"/>
    <property type="match status" value="1"/>
</dbReference>
<dbReference type="InterPro" id="IPR051137">
    <property type="entry name" value="PP4R3-like"/>
</dbReference>
<gene>
    <name evidence="8" type="ORF">P879_03092</name>
</gene>
<evidence type="ECO:0000313" key="9">
    <source>
        <dbReference type="Proteomes" id="UP000699462"/>
    </source>
</evidence>
<feature type="compositionally biased region" description="Acidic residues" evidence="5">
    <location>
        <begin position="1475"/>
        <end position="1487"/>
    </location>
</feature>
<feature type="coiled-coil region" evidence="4">
    <location>
        <begin position="343"/>
        <end position="425"/>
    </location>
</feature>
<dbReference type="InterPro" id="IPR011989">
    <property type="entry name" value="ARM-like"/>
</dbReference>
<comment type="subcellular location">
    <subcellularLocation>
        <location evidence="1">Nucleus</location>
    </subcellularLocation>
</comment>
<dbReference type="PANTHER" id="PTHR23318">
    <property type="entry name" value="ATP SYNTHASE GAMMA-RELATED"/>
    <property type="match status" value="1"/>
</dbReference>
<dbReference type="InterPro" id="IPR011993">
    <property type="entry name" value="PH-like_dom_sf"/>
</dbReference>
<dbReference type="Gene3D" id="1.25.10.10">
    <property type="entry name" value="Leucine-rich Repeat Variant"/>
    <property type="match status" value="1"/>
</dbReference>
<dbReference type="Pfam" id="PF25015">
    <property type="entry name" value="RBD_AKAP-17A"/>
    <property type="match status" value="2"/>
</dbReference>
<accession>A0A8T0DPM7</accession>
<feature type="compositionally biased region" description="Polar residues" evidence="5">
    <location>
        <begin position="1173"/>
        <end position="1182"/>
    </location>
</feature>
<dbReference type="PANTHER" id="PTHR23318:SF0">
    <property type="entry name" value="SERINE_THREONINE-PROTEIN PHOSPHATASE 4 REGULATORY SUBUNIT 3"/>
    <property type="match status" value="1"/>
</dbReference>
<dbReference type="EMBL" id="JTDF01002594">
    <property type="protein sequence ID" value="KAF8568651.1"/>
    <property type="molecule type" value="Genomic_DNA"/>
</dbReference>
<feature type="compositionally biased region" description="Polar residues" evidence="5">
    <location>
        <begin position="1513"/>
        <end position="1523"/>
    </location>
</feature>
<evidence type="ECO:0000256" key="1">
    <source>
        <dbReference type="ARBA" id="ARBA00004123"/>
    </source>
</evidence>
<protein>
    <recommendedName>
        <fullName evidence="10">Serine/threonine-protein phosphatase 4 regulatory subunit 3</fullName>
    </recommendedName>
</protein>
<dbReference type="GO" id="GO:0005654">
    <property type="term" value="C:nucleoplasm"/>
    <property type="evidence" value="ECO:0007669"/>
    <property type="project" value="TreeGrafter"/>
</dbReference>